<accession>A0A7R9MNV3</accession>
<gene>
    <name evidence="1" type="ORF">ONB1V03_LOCUS19872</name>
</gene>
<evidence type="ECO:0000313" key="2">
    <source>
        <dbReference type="Proteomes" id="UP000728032"/>
    </source>
</evidence>
<dbReference type="AlphaFoldDB" id="A0A7R9MNV3"/>
<evidence type="ECO:0000313" key="1">
    <source>
        <dbReference type="EMBL" id="CAD7663312.1"/>
    </source>
</evidence>
<proteinExistence type="predicted"/>
<dbReference type="EMBL" id="CAJPVJ010031878">
    <property type="protein sequence ID" value="CAG2180449.1"/>
    <property type="molecule type" value="Genomic_DNA"/>
</dbReference>
<dbReference type="SUPFAM" id="SSF56801">
    <property type="entry name" value="Acetyl-CoA synthetase-like"/>
    <property type="match status" value="1"/>
</dbReference>
<dbReference type="Proteomes" id="UP000728032">
    <property type="component" value="Unassembled WGS sequence"/>
</dbReference>
<protein>
    <recommendedName>
        <fullName evidence="3">AMP-dependent synthetase/ligase domain-containing protein</fullName>
    </recommendedName>
</protein>
<dbReference type="EMBL" id="OC946703">
    <property type="protein sequence ID" value="CAD7663312.1"/>
    <property type="molecule type" value="Genomic_DNA"/>
</dbReference>
<dbReference type="Gene3D" id="3.40.50.12780">
    <property type="entry name" value="N-terminal domain of ligase-like"/>
    <property type="match status" value="1"/>
</dbReference>
<sequence>MIIDIMNYLEKSGQQLLSLKGLVIGGATVPREMAYRVLKLIPNCTDVRVGYGATEAGTGGTTSYQSDTLVVQ</sequence>
<name>A0A7R9MNV3_9ACAR</name>
<reference evidence="1" key="1">
    <citation type="submission" date="2020-11" db="EMBL/GenBank/DDBJ databases">
        <authorList>
            <person name="Tran Van P."/>
        </authorList>
    </citation>
    <scope>NUCLEOTIDE SEQUENCE</scope>
</reference>
<organism evidence="1">
    <name type="scientific">Oppiella nova</name>
    <dbReference type="NCBI Taxonomy" id="334625"/>
    <lineage>
        <taxon>Eukaryota</taxon>
        <taxon>Metazoa</taxon>
        <taxon>Ecdysozoa</taxon>
        <taxon>Arthropoda</taxon>
        <taxon>Chelicerata</taxon>
        <taxon>Arachnida</taxon>
        <taxon>Acari</taxon>
        <taxon>Acariformes</taxon>
        <taxon>Sarcoptiformes</taxon>
        <taxon>Oribatida</taxon>
        <taxon>Brachypylina</taxon>
        <taxon>Oppioidea</taxon>
        <taxon>Oppiidae</taxon>
        <taxon>Oppiella</taxon>
    </lineage>
</organism>
<dbReference type="OrthoDB" id="10253115at2759"/>
<dbReference type="InterPro" id="IPR042099">
    <property type="entry name" value="ANL_N_sf"/>
</dbReference>
<keyword evidence="2" id="KW-1185">Reference proteome</keyword>
<evidence type="ECO:0008006" key="3">
    <source>
        <dbReference type="Google" id="ProtNLM"/>
    </source>
</evidence>